<reference evidence="7 8" key="1">
    <citation type="submission" date="2021-01" db="EMBL/GenBank/DDBJ databases">
        <title>WGS of actinomycetes isolated from Thailand.</title>
        <authorList>
            <person name="Thawai C."/>
        </authorList>
    </citation>
    <scope>NUCLEOTIDE SEQUENCE [LARGE SCALE GENOMIC DNA]</scope>
    <source>
        <strain evidence="7 8">LPG 2</strain>
    </source>
</reference>
<comment type="caution">
    <text evidence="7">The sequence shown here is derived from an EMBL/GenBank/DDBJ whole genome shotgun (WGS) entry which is preliminary data.</text>
</comment>
<dbReference type="PROSITE" id="PS51645">
    <property type="entry name" value="PHR_CRY_ALPHA_BETA"/>
    <property type="match status" value="1"/>
</dbReference>
<dbReference type="Pfam" id="PF00875">
    <property type="entry name" value="DNA_photolyase"/>
    <property type="match status" value="1"/>
</dbReference>
<evidence type="ECO:0000256" key="2">
    <source>
        <dbReference type="ARBA" id="ARBA00022630"/>
    </source>
</evidence>
<dbReference type="InterPro" id="IPR002081">
    <property type="entry name" value="Cryptochrome/DNA_photolyase_1"/>
</dbReference>
<dbReference type="EMBL" id="JAERRJ010000014">
    <property type="protein sequence ID" value="MBL1079013.1"/>
    <property type="molecule type" value="Genomic_DNA"/>
</dbReference>
<dbReference type="RefSeq" id="WP_201954900.1">
    <property type="nucleotide sequence ID" value="NZ_JAERRJ010000014.1"/>
</dbReference>
<dbReference type="SUPFAM" id="SSF48173">
    <property type="entry name" value="Cryptochrome/photolyase FAD-binding domain"/>
    <property type="match status" value="1"/>
</dbReference>
<dbReference type="Gene3D" id="1.10.579.10">
    <property type="entry name" value="DNA Cyclobutane Dipyrimidine Photolyase, subunit A, domain 3"/>
    <property type="match status" value="1"/>
</dbReference>
<dbReference type="Pfam" id="PF03441">
    <property type="entry name" value="FAD_binding_7"/>
    <property type="match status" value="1"/>
</dbReference>
<dbReference type="PROSITE" id="PS00394">
    <property type="entry name" value="DNA_PHOTOLYASES_1_1"/>
    <property type="match status" value="1"/>
</dbReference>
<keyword evidence="3 5" id="KW-0274">FAD</keyword>
<comment type="similarity">
    <text evidence="5">Belongs to the DNA photolyase family.</text>
</comment>
<organism evidence="7 8">
    <name type="scientific">Nocardia acididurans</name>
    <dbReference type="NCBI Taxonomy" id="2802282"/>
    <lineage>
        <taxon>Bacteria</taxon>
        <taxon>Bacillati</taxon>
        <taxon>Actinomycetota</taxon>
        <taxon>Actinomycetes</taxon>
        <taxon>Mycobacteriales</taxon>
        <taxon>Nocardiaceae</taxon>
        <taxon>Nocardia</taxon>
    </lineage>
</organism>
<comment type="cofactor">
    <cofactor evidence="1">
        <name>FAD</name>
        <dbReference type="ChEBI" id="CHEBI:57692"/>
    </cofactor>
</comment>
<evidence type="ECO:0000256" key="3">
    <source>
        <dbReference type="ARBA" id="ARBA00022827"/>
    </source>
</evidence>
<dbReference type="PANTHER" id="PTHR11455:SF9">
    <property type="entry name" value="CRYPTOCHROME CIRCADIAN CLOCK 5 ISOFORM X1"/>
    <property type="match status" value="1"/>
</dbReference>
<dbReference type="InterPro" id="IPR006050">
    <property type="entry name" value="DNA_photolyase_N"/>
</dbReference>
<accession>A0ABS1MIF3</accession>
<sequence length="441" mass="48965">MTVAIVLFTRDLRVHDNPALTTACREAEAVVPLFVLDDELLAKVRDAPNRVRFLVAALHELDSELRVRGGRLIVRRGHVADEVERVAHQVGARDVHLAADHTGYGPKREIALRERLSQTGRRLHPHAASITAVDPGTVRPDTGRGHYAIFSPYFRRWLDTPMRSPLPAPKTVKVPRATGVPIPESSALCTGAGSPQLAVGGETTGRKMLEHWISGPVTRYETDKDVPAVDGTSGLSPYLHFGCVSATEAVARVDASAPGGTAFIRQLAWRDFYHQVLADRPEIAVDDYRPATEPWRRDPHAVAAWRDGRTGIPMVDAGMRQLLEQGWMPGRARLIAASCLVKTMRVDWRVGARHFERWLVDGDVANNRMNWQWMAGTGTDTRSSRVLNPLRQAERFDPAGDYARRWLPELAHLPGAEIHRPWRAGVLAADYPPPIVEFNGM</sequence>
<evidence type="ECO:0000313" key="8">
    <source>
        <dbReference type="Proteomes" id="UP000602198"/>
    </source>
</evidence>
<evidence type="ECO:0000256" key="4">
    <source>
        <dbReference type="ARBA" id="ARBA00022991"/>
    </source>
</evidence>
<dbReference type="InterPro" id="IPR018394">
    <property type="entry name" value="DNA_photolyase_1_CS_C"/>
</dbReference>
<evidence type="ECO:0000313" key="7">
    <source>
        <dbReference type="EMBL" id="MBL1079013.1"/>
    </source>
</evidence>
<proteinExistence type="inferred from homology"/>
<feature type="domain" description="Photolyase/cryptochrome alpha/beta" evidence="6">
    <location>
        <begin position="2"/>
        <end position="131"/>
    </location>
</feature>
<dbReference type="InterPro" id="IPR005101">
    <property type="entry name" value="Cryptochr/Photolyase_FAD-bd"/>
</dbReference>
<dbReference type="Gene3D" id="3.40.50.620">
    <property type="entry name" value="HUPs"/>
    <property type="match status" value="1"/>
</dbReference>
<evidence type="ECO:0000256" key="1">
    <source>
        <dbReference type="ARBA" id="ARBA00001974"/>
    </source>
</evidence>
<protein>
    <submittedName>
        <fullName evidence="7">Deoxyribodipyrimidine photo-lyase</fullName>
    </submittedName>
</protein>
<gene>
    <name evidence="7" type="ORF">JK358_31880</name>
</gene>
<keyword evidence="2 5" id="KW-0285">Flavoprotein</keyword>
<evidence type="ECO:0000259" key="6">
    <source>
        <dbReference type="PROSITE" id="PS51645"/>
    </source>
</evidence>
<dbReference type="InterPro" id="IPR036155">
    <property type="entry name" value="Crypto/Photolyase_N_sf"/>
</dbReference>
<dbReference type="Gene3D" id="1.25.40.80">
    <property type="match status" value="1"/>
</dbReference>
<dbReference type="PANTHER" id="PTHR11455">
    <property type="entry name" value="CRYPTOCHROME"/>
    <property type="match status" value="1"/>
</dbReference>
<dbReference type="PRINTS" id="PR00147">
    <property type="entry name" value="DNAPHOTLYASE"/>
</dbReference>
<keyword evidence="4 5" id="KW-0157">Chromophore</keyword>
<dbReference type="SUPFAM" id="SSF52425">
    <property type="entry name" value="Cryptochrome/photolyase, N-terminal domain"/>
    <property type="match status" value="1"/>
</dbReference>
<dbReference type="InterPro" id="IPR036134">
    <property type="entry name" value="Crypto/Photolyase_FAD-like_sf"/>
</dbReference>
<dbReference type="InterPro" id="IPR014729">
    <property type="entry name" value="Rossmann-like_a/b/a_fold"/>
</dbReference>
<dbReference type="Proteomes" id="UP000602198">
    <property type="component" value="Unassembled WGS sequence"/>
</dbReference>
<name>A0ABS1MIF3_9NOCA</name>
<evidence type="ECO:0000256" key="5">
    <source>
        <dbReference type="RuleBase" id="RU004182"/>
    </source>
</evidence>
<keyword evidence="8" id="KW-1185">Reference proteome</keyword>